<keyword evidence="1" id="KW-0805">Transcription regulation</keyword>
<dbReference type="InterPro" id="IPR029016">
    <property type="entry name" value="GAF-like_dom_sf"/>
</dbReference>
<dbReference type="PANTHER" id="PTHR30136:SF24">
    <property type="entry name" value="HTH-TYPE TRANSCRIPTIONAL REPRESSOR ALLR"/>
    <property type="match status" value="1"/>
</dbReference>
<comment type="caution">
    <text evidence="7">The sequence shown here is derived from an EMBL/GenBank/DDBJ whole genome shotgun (WGS) entry which is preliminary data.</text>
</comment>
<dbReference type="Pfam" id="PF09339">
    <property type="entry name" value="HTH_IclR"/>
    <property type="match status" value="1"/>
</dbReference>
<evidence type="ECO:0000256" key="1">
    <source>
        <dbReference type="ARBA" id="ARBA00023015"/>
    </source>
</evidence>
<evidence type="ECO:0000259" key="5">
    <source>
        <dbReference type="PROSITE" id="PS51077"/>
    </source>
</evidence>
<feature type="compositionally biased region" description="Low complexity" evidence="4">
    <location>
        <begin position="30"/>
        <end position="43"/>
    </location>
</feature>
<keyword evidence="2" id="KW-0238">DNA-binding</keyword>
<accession>A0ABP9GPZ8</accession>
<feature type="region of interest" description="Disordered" evidence="4">
    <location>
        <begin position="1"/>
        <end position="45"/>
    </location>
</feature>
<feature type="domain" description="HTH iclR-type" evidence="5">
    <location>
        <begin position="45"/>
        <end position="106"/>
    </location>
</feature>
<keyword evidence="8" id="KW-1185">Reference proteome</keyword>
<dbReference type="InterPro" id="IPR014757">
    <property type="entry name" value="Tscrpt_reg_IclR_C"/>
</dbReference>
<dbReference type="PANTHER" id="PTHR30136">
    <property type="entry name" value="HELIX-TURN-HELIX TRANSCRIPTIONAL REGULATOR, ICLR FAMILY"/>
    <property type="match status" value="1"/>
</dbReference>
<dbReference type="InterPro" id="IPR036388">
    <property type="entry name" value="WH-like_DNA-bd_sf"/>
</dbReference>
<evidence type="ECO:0000313" key="8">
    <source>
        <dbReference type="Proteomes" id="UP001499993"/>
    </source>
</evidence>
<protein>
    <submittedName>
        <fullName evidence="7">IclR family transcriptional regulator</fullName>
    </submittedName>
</protein>
<name>A0ABP9GPZ8_9ACTN</name>
<dbReference type="SUPFAM" id="SSF55781">
    <property type="entry name" value="GAF domain-like"/>
    <property type="match status" value="1"/>
</dbReference>
<dbReference type="InterPro" id="IPR050707">
    <property type="entry name" value="HTH_MetabolicPath_Reg"/>
</dbReference>
<dbReference type="SMART" id="SM00346">
    <property type="entry name" value="HTH_ICLR"/>
    <property type="match status" value="1"/>
</dbReference>
<feature type="domain" description="IclR-ED" evidence="6">
    <location>
        <begin position="107"/>
        <end position="289"/>
    </location>
</feature>
<dbReference type="EMBL" id="BAABIK010000019">
    <property type="protein sequence ID" value="GAA4947409.1"/>
    <property type="molecule type" value="Genomic_DNA"/>
</dbReference>
<reference evidence="8" key="1">
    <citation type="journal article" date="2019" name="Int. J. Syst. Evol. Microbiol.">
        <title>The Global Catalogue of Microorganisms (GCM) 10K type strain sequencing project: providing services to taxonomists for standard genome sequencing and annotation.</title>
        <authorList>
            <consortium name="The Broad Institute Genomics Platform"/>
            <consortium name="The Broad Institute Genome Sequencing Center for Infectious Disease"/>
            <person name="Wu L."/>
            <person name="Ma J."/>
        </authorList>
    </citation>
    <scope>NUCLEOTIDE SEQUENCE [LARGE SCALE GENOMIC DNA]</scope>
    <source>
        <strain evidence="8">JCM 18123</strain>
    </source>
</reference>
<dbReference type="InterPro" id="IPR005471">
    <property type="entry name" value="Tscrpt_reg_IclR_N"/>
</dbReference>
<evidence type="ECO:0000259" key="6">
    <source>
        <dbReference type="PROSITE" id="PS51078"/>
    </source>
</evidence>
<evidence type="ECO:0000256" key="3">
    <source>
        <dbReference type="ARBA" id="ARBA00023163"/>
    </source>
</evidence>
<proteinExistence type="predicted"/>
<dbReference type="SUPFAM" id="SSF46785">
    <property type="entry name" value="Winged helix' DNA-binding domain"/>
    <property type="match status" value="1"/>
</dbReference>
<evidence type="ECO:0000256" key="4">
    <source>
        <dbReference type="SAM" id="MobiDB-lite"/>
    </source>
</evidence>
<evidence type="ECO:0000256" key="2">
    <source>
        <dbReference type="ARBA" id="ARBA00023125"/>
    </source>
</evidence>
<sequence length="295" mass="31183">MVCMASNDHRAGKSQSTLDPDRVERGSGGEAESAKSGSGSNGAPVQSVDRAITVLEILAQHGEAGVTEIAAELGVHKSTAFRLVGALERRGLVEQPGLRGKYQLGFGIIRLAGTMAAGLDLTQQSRRVCEDLASDLGETVNIAIPSGDMVVNIDQVRGASAIVSQNWIGRQNPLHTTSTGKVLLAYMRVPDQRRVLRGPLERLTPHTITDADSLQAEIDEILQRGFAKAVEELEVGLNAVSAPIRGLTGEVIAALSASGPSYRMEEDKLPAIGEAVCKAAVEISIRMGHMETADS</sequence>
<dbReference type="Gene3D" id="3.30.450.40">
    <property type="match status" value="1"/>
</dbReference>
<dbReference type="PROSITE" id="PS51078">
    <property type="entry name" value="ICLR_ED"/>
    <property type="match status" value="1"/>
</dbReference>
<evidence type="ECO:0000313" key="7">
    <source>
        <dbReference type="EMBL" id="GAA4947409.1"/>
    </source>
</evidence>
<keyword evidence="3" id="KW-0804">Transcription</keyword>
<dbReference type="Pfam" id="PF01614">
    <property type="entry name" value="IclR_C"/>
    <property type="match status" value="1"/>
</dbReference>
<gene>
    <name evidence="7" type="ORF">GCM10023224_33840</name>
</gene>
<organism evidence="7 8">
    <name type="scientific">Streptomonospora halophila</name>
    <dbReference type="NCBI Taxonomy" id="427369"/>
    <lineage>
        <taxon>Bacteria</taxon>
        <taxon>Bacillati</taxon>
        <taxon>Actinomycetota</taxon>
        <taxon>Actinomycetes</taxon>
        <taxon>Streptosporangiales</taxon>
        <taxon>Nocardiopsidaceae</taxon>
        <taxon>Streptomonospora</taxon>
    </lineage>
</organism>
<dbReference type="Proteomes" id="UP001499993">
    <property type="component" value="Unassembled WGS sequence"/>
</dbReference>
<dbReference type="InterPro" id="IPR036390">
    <property type="entry name" value="WH_DNA-bd_sf"/>
</dbReference>
<dbReference type="Gene3D" id="1.10.10.10">
    <property type="entry name" value="Winged helix-like DNA-binding domain superfamily/Winged helix DNA-binding domain"/>
    <property type="match status" value="1"/>
</dbReference>
<dbReference type="PROSITE" id="PS51077">
    <property type="entry name" value="HTH_ICLR"/>
    <property type="match status" value="1"/>
</dbReference>